<sequence>MGIYLAELHWVSFVSSQVLKKLARRQMMYHSYAMQVHGYVTPSKAMEEGDSPLVLVHGVRAFALISSS</sequence>
<protein>
    <submittedName>
        <fullName evidence="1">Uncharacterized protein</fullName>
    </submittedName>
</protein>
<evidence type="ECO:0000313" key="2">
    <source>
        <dbReference type="Proteomes" id="UP000324705"/>
    </source>
</evidence>
<reference evidence="1 2" key="1">
    <citation type="submission" date="2017-09" db="EMBL/GenBank/DDBJ databases">
        <authorList>
            <consortium name="International Durum Wheat Genome Sequencing Consortium (IDWGSC)"/>
            <person name="Milanesi L."/>
        </authorList>
    </citation>
    <scope>NUCLEOTIDE SEQUENCE [LARGE SCALE GENOMIC DNA]</scope>
    <source>
        <strain evidence="2">cv. Svevo</strain>
    </source>
</reference>
<dbReference type="AlphaFoldDB" id="A0A9R0RLB5"/>
<evidence type="ECO:0000313" key="1">
    <source>
        <dbReference type="EMBL" id="VAH62217.1"/>
    </source>
</evidence>
<dbReference type="EMBL" id="LT934115">
    <property type="protein sequence ID" value="VAH62217.1"/>
    <property type="molecule type" value="Genomic_DNA"/>
</dbReference>
<gene>
    <name evidence="1" type="ORF">TRITD_3Av1G157920</name>
</gene>
<name>A0A9R0RLB5_TRITD</name>
<organism evidence="1 2">
    <name type="scientific">Triticum turgidum subsp. durum</name>
    <name type="common">Durum wheat</name>
    <name type="synonym">Triticum durum</name>
    <dbReference type="NCBI Taxonomy" id="4567"/>
    <lineage>
        <taxon>Eukaryota</taxon>
        <taxon>Viridiplantae</taxon>
        <taxon>Streptophyta</taxon>
        <taxon>Embryophyta</taxon>
        <taxon>Tracheophyta</taxon>
        <taxon>Spermatophyta</taxon>
        <taxon>Magnoliopsida</taxon>
        <taxon>Liliopsida</taxon>
        <taxon>Poales</taxon>
        <taxon>Poaceae</taxon>
        <taxon>BOP clade</taxon>
        <taxon>Pooideae</taxon>
        <taxon>Triticodae</taxon>
        <taxon>Triticeae</taxon>
        <taxon>Triticinae</taxon>
        <taxon>Triticum</taxon>
    </lineage>
</organism>
<accession>A0A9R0RLB5</accession>
<proteinExistence type="predicted"/>
<dbReference type="Gramene" id="TRITD3Av1G157920.6">
    <property type="protein sequence ID" value="TRITD3Av1G157920.6"/>
    <property type="gene ID" value="TRITD3Av1G157920"/>
</dbReference>
<dbReference type="Proteomes" id="UP000324705">
    <property type="component" value="Chromosome 3A"/>
</dbReference>
<keyword evidence="2" id="KW-1185">Reference proteome</keyword>